<gene>
    <name evidence="1" type="ORF">E3J62_10485</name>
</gene>
<sequence length="257" mass="28703">MVHSRPQPCVQEVVRLCIVRCSIAVLCLGTSLFAAGAVPFSVGEKLIFSVEYGPISAGTATMEVLEIVEVNGRACYHIVSTEKTNDFFSRFFKIRDRYDSYIDTLTLATVKFEKQIEEGKYKAEAHVTIDLDSLVAIYSDGDTVEVISEAKDAIATVYYVRTLDISVGDTFYVNNHTDKENYVLEITVPRALKVYTALGTFDCIEVQPKLEGTKVFEGRKGLTVWLTDDEWKIPVLIRSKLMIGSIQAIIKDIEFGS</sequence>
<dbReference type="EMBL" id="SOJN01000127">
    <property type="protein sequence ID" value="TET44373.1"/>
    <property type="molecule type" value="Genomic_DNA"/>
</dbReference>
<dbReference type="AlphaFoldDB" id="A0A523UP94"/>
<organism evidence="1">
    <name type="scientific">candidate division TA06 bacterium</name>
    <dbReference type="NCBI Taxonomy" id="2250710"/>
    <lineage>
        <taxon>Bacteria</taxon>
        <taxon>Bacteria division TA06</taxon>
    </lineage>
</organism>
<evidence type="ECO:0000313" key="1">
    <source>
        <dbReference type="EMBL" id="TET44373.1"/>
    </source>
</evidence>
<proteinExistence type="predicted"/>
<comment type="caution">
    <text evidence="1">The sequence shown here is derived from an EMBL/GenBank/DDBJ whole genome shotgun (WGS) entry which is preliminary data.</text>
</comment>
<protein>
    <submittedName>
        <fullName evidence="1">DUF3108 domain-containing protein</fullName>
    </submittedName>
</protein>
<dbReference type="InterPro" id="IPR021457">
    <property type="entry name" value="DUF3108"/>
</dbReference>
<reference evidence="1" key="1">
    <citation type="submission" date="2019-03" db="EMBL/GenBank/DDBJ databases">
        <title>Metabolic potential of uncultured bacteria and archaea associated with petroleum seepage in deep-sea sediments.</title>
        <authorList>
            <person name="Dong X."/>
            <person name="Hubert C."/>
        </authorList>
    </citation>
    <scope>NUCLEOTIDE SEQUENCE [LARGE SCALE GENOMIC DNA]</scope>
    <source>
        <strain evidence="1">E44_bin18</strain>
    </source>
</reference>
<dbReference type="Proteomes" id="UP000315525">
    <property type="component" value="Unassembled WGS sequence"/>
</dbReference>
<name>A0A523UP94_UNCT6</name>
<dbReference type="Pfam" id="PF11306">
    <property type="entry name" value="DUF3108"/>
    <property type="match status" value="1"/>
</dbReference>
<accession>A0A523UP94</accession>